<dbReference type="GO" id="GO:0004672">
    <property type="term" value="F:protein kinase activity"/>
    <property type="evidence" value="ECO:0007669"/>
    <property type="project" value="InterPro"/>
</dbReference>
<dbReference type="Pfam" id="PF00069">
    <property type="entry name" value="Pkinase"/>
    <property type="match status" value="1"/>
</dbReference>
<gene>
    <name evidence="2" type="ORF">LKD32_08560</name>
</gene>
<evidence type="ECO:0000259" key="1">
    <source>
        <dbReference type="PROSITE" id="PS50011"/>
    </source>
</evidence>
<accession>A0AAE3DK47</accession>
<dbReference type="PANTHER" id="PTHR24345">
    <property type="entry name" value="SERINE/THREONINE-PROTEIN KINASE PLK"/>
    <property type="match status" value="1"/>
</dbReference>
<dbReference type="EMBL" id="JAJEPU010000021">
    <property type="protein sequence ID" value="MCC2164929.1"/>
    <property type="molecule type" value="Genomic_DNA"/>
</dbReference>
<keyword evidence="2" id="KW-0418">Kinase</keyword>
<reference evidence="2" key="1">
    <citation type="submission" date="2021-10" db="EMBL/GenBank/DDBJ databases">
        <title>Anaerobic single-cell dispensing facilitates the cultivation of human gut bacteria.</title>
        <authorList>
            <person name="Afrizal A."/>
        </authorList>
    </citation>
    <scope>NUCLEOTIDE SEQUENCE</scope>
    <source>
        <strain evidence="2">CLA-AA-H274</strain>
    </source>
</reference>
<dbReference type="SMART" id="SM00220">
    <property type="entry name" value="S_TKc"/>
    <property type="match status" value="1"/>
</dbReference>
<keyword evidence="2" id="KW-0808">Transferase</keyword>
<proteinExistence type="predicted"/>
<dbReference type="InterPro" id="IPR011009">
    <property type="entry name" value="Kinase-like_dom_sf"/>
</dbReference>
<evidence type="ECO:0000313" key="3">
    <source>
        <dbReference type="Proteomes" id="UP001198962"/>
    </source>
</evidence>
<dbReference type="Proteomes" id="UP001198962">
    <property type="component" value="Unassembled WGS sequence"/>
</dbReference>
<dbReference type="RefSeq" id="WP_308451394.1">
    <property type="nucleotide sequence ID" value="NZ_JAJEPU010000021.1"/>
</dbReference>
<comment type="caution">
    <text evidence="2">The sequence shown here is derived from an EMBL/GenBank/DDBJ whole genome shotgun (WGS) entry which is preliminary data.</text>
</comment>
<evidence type="ECO:0000313" key="2">
    <source>
        <dbReference type="EMBL" id="MCC2164929.1"/>
    </source>
</evidence>
<name>A0AAE3DK47_9FIRM</name>
<dbReference type="PROSITE" id="PS50011">
    <property type="entry name" value="PROTEIN_KINASE_DOM"/>
    <property type="match status" value="1"/>
</dbReference>
<dbReference type="GO" id="GO:0005524">
    <property type="term" value="F:ATP binding"/>
    <property type="evidence" value="ECO:0007669"/>
    <property type="project" value="InterPro"/>
</dbReference>
<keyword evidence="3" id="KW-1185">Reference proteome</keyword>
<dbReference type="Gene3D" id="1.10.510.10">
    <property type="entry name" value="Transferase(Phosphotransferase) domain 1"/>
    <property type="match status" value="1"/>
</dbReference>
<organism evidence="2 3">
    <name type="scientific">Brotaphodocola catenula</name>
    <dbReference type="NCBI Taxonomy" id="2885361"/>
    <lineage>
        <taxon>Bacteria</taxon>
        <taxon>Bacillati</taxon>
        <taxon>Bacillota</taxon>
        <taxon>Clostridia</taxon>
        <taxon>Lachnospirales</taxon>
        <taxon>Lachnospiraceae</taxon>
        <taxon>Brotaphodocola</taxon>
    </lineage>
</organism>
<dbReference type="AlphaFoldDB" id="A0AAE3DK47"/>
<dbReference type="InterPro" id="IPR000719">
    <property type="entry name" value="Prot_kinase_dom"/>
</dbReference>
<dbReference type="SUPFAM" id="SSF56112">
    <property type="entry name" value="Protein kinase-like (PK-like)"/>
    <property type="match status" value="1"/>
</dbReference>
<sequence length="468" mass="53147">MSNKNHAPNEKKQALEGEISFEETREYLSQLLKRVYSDHDVATDDAIALASLATSLDKFLASSETERQSALTLKNELSQIACNSNRSNREKIKSNSQNRTESITEKTFYTNDGRVVYLGTMLGSGGEGAVYKVPNMPGKVVKVFKSTTDFAYMERKIEALINNQIPSKLDHVLINTIPESLLYDEDDHFVGYIMPGITTRFKLYDVSRDSADRKKYFPELDYKGLIIIAYNLAEAVSYIHEHEVVIGDLNPNNIVVNPDGTVCLIDTDSYDIVDKTTNEHFPCAVGLPEMLAPELQNAGYLKNTCFTRETDLFSLAILIFRLLMNNANPFGGVRSDLVSRAVSDAYTNVEIMNGESPYIKKIGGLTVPDWAPPFSILPEYIQDLFVRVFDYNQETYLEKIKERPTTKEWMDALMRFYNEPLKQCEKNHFHWYRKELDQCPLCAKENPPKSAKKKGIFENLSEIITIGI</sequence>
<feature type="domain" description="Protein kinase" evidence="1">
    <location>
        <begin position="116"/>
        <end position="417"/>
    </location>
</feature>
<protein>
    <submittedName>
        <fullName evidence="2">Protein kinase</fullName>
    </submittedName>
</protein>